<dbReference type="InterPro" id="IPR035647">
    <property type="entry name" value="EFG_III/V"/>
</dbReference>
<organism evidence="2 3">
    <name type="scientific">Vairimorpha necatrix</name>
    <dbReference type="NCBI Taxonomy" id="6039"/>
    <lineage>
        <taxon>Eukaryota</taxon>
        <taxon>Fungi</taxon>
        <taxon>Fungi incertae sedis</taxon>
        <taxon>Microsporidia</taxon>
        <taxon>Nosematidae</taxon>
        <taxon>Vairimorpha</taxon>
    </lineage>
</organism>
<dbReference type="Gene3D" id="3.30.70.240">
    <property type="match status" value="1"/>
</dbReference>
<dbReference type="GO" id="GO:0005525">
    <property type="term" value="F:GTP binding"/>
    <property type="evidence" value="ECO:0007669"/>
    <property type="project" value="InterPro"/>
</dbReference>
<dbReference type="GO" id="GO:1990904">
    <property type="term" value="C:ribonucleoprotein complex"/>
    <property type="evidence" value="ECO:0007669"/>
    <property type="project" value="TreeGrafter"/>
</dbReference>
<dbReference type="Pfam" id="PF00009">
    <property type="entry name" value="GTP_EFTU"/>
    <property type="match status" value="1"/>
</dbReference>
<dbReference type="SUPFAM" id="SSF52540">
    <property type="entry name" value="P-loop containing nucleoside triphosphate hydrolases"/>
    <property type="match status" value="1"/>
</dbReference>
<sequence>MEKDKVIITSVIAHIDHGKTTLIDSLVAHKGKLSKSLAGEMRYMDTREDEQKRGITLKLSALSIKQDIIEHLILDTPGHVDFEFLVESSSLLSDCFLIVIDIVEGITPRTYSLINYIRNKYTVLIINKIDKIETYDEAIEKIEKILLFLNSMVGEKIFTWENNNIILSSATFCYGISFKSSLNILKKNFTDIETTTKFIYFLEEQIKNKKYEKICTRFNILKPTRKNILSTIMPLSTTIFDCIEHVYEPNTFKKYLFDSSVPLKLNEPIENQTVCFVSLGILEKPHVYEKDNLIFITRIFQGKISKNENFYSEHGLIKIRKIFKFKINEFEEVEEVSGSNLICIKADIKKNTPFFSDKLINFTHSEKIHPFYKSILVPENKDQMEELKDILRVLVHTEQCLKIKINKYNEIDILSAGKVQVEKMIEDLKFREISVQRSVDENLFCEYPKGRGIYNFENENFKIKIQVYKNEDIEYKDYIDEFNNRFVVHTNKFKALVLSILEIYTLEGPMISEYIRDTTFVVDLEIKNDLLDEDDLYSQIKSQIKNAYFEAEPSVAPFFYKLKISIQDEFLGNIYNKLQKFHNLILSEDYDEIMSFYVLSILIPHFEYDDFIEEVRICTKGTAYILSSEFGYFYDLDFSESILELRKTKGLLTDEKIIINPEKQRTLKK</sequence>
<gene>
    <name evidence="2" type="ORF">VNE69_01251</name>
</gene>
<proteinExistence type="predicted"/>
<dbReference type="NCBIfam" id="TIGR00231">
    <property type="entry name" value="small_GTP"/>
    <property type="match status" value="1"/>
</dbReference>
<dbReference type="GeneID" id="90540115"/>
<dbReference type="GO" id="GO:0003746">
    <property type="term" value="F:translation elongation factor activity"/>
    <property type="evidence" value="ECO:0007669"/>
    <property type="project" value="UniProtKB-KW"/>
</dbReference>
<dbReference type="Proteomes" id="UP001334084">
    <property type="component" value="Chromosome 1"/>
</dbReference>
<dbReference type="Gene3D" id="3.40.50.300">
    <property type="entry name" value="P-loop containing nucleotide triphosphate hydrolases"/>
    <property type="match status" value="1"/>
</dbReference>
<dbReference type="GO" id="GO:0003924">
    <property type="term" value="F:GTPase activity"/>
    <property type="evidence" value="ECO:0007669"/>
    <property type="project" value="InterPro"/>
</dbReference>
<dbReference type="PRINTS" id="PR00315">
    <property type="entry name" value="ELONGATNFCT"/>
</dbReference>
<dbReference type="Gene3D" id="2.40.30.10">
    <property type="entry name" value="Translation factors"/>
    <property type="match status" value="1"/>
</dbReference>
<protein>
    <submittedName>
        <fullName evidence="2">Elongation factor 2</fullName>
    </submittedName>
</protein>
<keyword evidence="2" id="KW-0648">Protein biosynthesis</keyword>
<evidence type="ECO:0000313" key="2">
    <source>
        <dbReference type="EMBL" id="WUR02313.1"/>
    </source>
</evidence>
<dbReference type="InterPro" id="IPR027417">
    <property type="entry name" value="P-loop_NTPase"/>
</dbReference>
<dbReference type="SUPFAM" id="SSF54980">
    <property type="entry name" value="EF-G C-terminal domain-like"/>
    <property type="match status" value="2"/>
</dbReference>
<evidence type="ECO:0000313" key="3">
    <source>
        <dbReference type="Proteomes" id="UP001334084"/>
    </source>
</evidence>
<name>A0AAX4J8N6_9MICR</name>
<evidence type="ECO:0000259" key="1">
    <source>
        <dbReference type="PROSITE" id="PS51722"/>
    </source>
</evidence>
<dbReference type="PANTHER" id="PTHR42908">
    <property type="entry name" value="TRANSLATION ELONGATION FACTOR-RELATED"/>
    <property type="match status" value="1"/>
</dbReference>
<keyword evidence="2" id="KW-0251">Elongation factor</keyword>
<dbReference type="GO" id="GO:0042256">
    <property type="term" value="P:cytosolic ribosome assembly"/>
    <property type="evidence" value="ECO:0007669"/>
    <property type="project" value="TreeGrafter"/>
</dbReference>
<dbReference type="GO" id="GO:0005829">
    <property type="term" value="C:cytosol"/>
    <property type="evidence" value="ECO:0007669"/>
    <property type="project" value="TreeGrafter"/>
</dbReference>
<dbReference type="KEGG" id="vnx:VNE69_01251"/>
<dbReference type="PANTHER" id="PTHR42908:SF3">
    <property type="entry name" value="ELONGATION FACTOR-LIKE GTPASE 1"/>
    <property type="match status" value="1"/>
</dbReference>
<keyword evidence="3" id="KW-1185">Reference proteome</keyword>
<dbReference type="PROSITE" id="PS51722">
    <property type="entry name" value="G_TR_2"/>
    <property type="match status" value="1"/>
</dbReference>
<dbReference type="RefSeq" id="XP_065328458.1">
    <property type="nucleotide sequence ID" value="XM_065472386.1"/>
</dbReference>
<dbReference type="InterPro" id="IPR005225">
    <property type="entry name" value="Small_GTP-bd"/>
</dbReference>
<accession>A0AAX4J8N6</accession>
<dbReference type="AlphaFoldDB" id="A0AAX4J8N6"/>
<dbReference type="GO" id="GO:0043022">
    <property type="term" value="F:ribosome binding"/>
    <property type="evidence" value="ECO:0007669"/>
    <property type="project" value="TreeGrafter"/>
</dbReference>
<reference evidence="2" key="1">
    <citation type="journal article" date="2024" name="BMC Genomics">
        <title>Functional annotation of a divergent genome using sequence and structure-based similarity.</title>
        <authorList>
            <person name="Svedberg D."/>
            <person name="Winiger R.R."/>
            <person name="Berg A."/>
            <person name="Sharma H."/>
            <person name="Tellgren-Roth C."/>
            <person name="Debrunner-Vossbrinck B.A."/>
            <person name="Vossbrinck C.R."/>
            <person name="Barandun J."/>
        </authorList>
    </citation>
    <scope>NUCLEOTIDE SEQUENCE</scope>
    <source>
        <strain evidence="2">Illinois isolate</strain>
    </source>
</reference>
<dbReference type="InterPro" id="IPR000795">
    <property type="entry name" value="T_Tr_GTP-bd_dom"/>
</dbReference>
<dbReference type="EMBL" id="CP142726">
    <property type="protein sequence ID" value="WUR02313.1"/>
    <property type="molecule type" value="Genomic_DNA"/>
</dbReference>
<feature type="domain" description="Tr-type G" evidence="1">
    <location>
        <begin position="4"/>
        <end position="203"/>
    </location>
</feature>